<dbReference type="RefSeq" id="WP_344246434.1">
    <property type="nucleotide sequence ID" value="NZ_BAAAHH010000048.1"/>
</dbReference>
<dbReference type="Proteomes" id="UP001500665">
    <property type="component" value="Unassembled WGS sequence"/>
</dbReference>
<accession>A0ABP4CDQ8</accession>
<feature type="transmembrane region" description="Helical" evidence="1">
    <location>
        <begin position="102"/>
        <end position="124"/>
    </location>
</feature>
<proteinExistence type="predicted"/>
<organism evidence="2 3">
    <name type="scientific">Actinocorallia libanotica</name>
    <dbReference type="NCBI Taxonomy" id="46162"/>
    <lineage>
        <taxon>Bacteria</taxon>
        <taxon>Bacillati</taxon>
        <taxon>Actinomycetota</taxon>
        <taxon>Actinomycetes</taxon>
        <taxon>Streptosporangiales</taxon>
        <taxon>Thermomonosporaceae</taxon>
        <taxon>Actinocorallia</taxon>
    </lineage>
</organism>
<feature type="transmembrane region" description="Helical" evidence="1">
    <location>
        <begin position="158"/>
        <end position="176"/>
    </location>
</feature>
<feature type="transmembrane region" description="Helical" evidence="1">
    <location>
        <begin position="26"/>
        <end position="47"/>
    </location>
</feature>
<keyword evidence="1" id="KW-1133">Transmembrane helix</keyword>
<feature type="transmembrane region" description="Helical" evidence="1">
    <location>
        <begin position="211"/>
        <end position="231"/>
    </location>
</feature>
<feature type="transmembrane region" description="Helical" evidence="1">
    <location>
        <begin position="67"/>
        <end position="90"/>
    </location>
</feature>
<keyword evidence="3" id="KW-1185">Reference proteome</keyword>
<gene>
    <name evidence="2" type="ORF">GCM10009550_70500</name>
</gene>
<dbReference type="EMBL" id="BAAAHH010000048">
    <property type="protein sequence ID" value="GAA0967071.1"/>
    <property type="molecule type" value="Genomic_DNA"/>
</dbReference>
<evidence type="ECO:0000313" key="2">
    <source>
        <dbReference type="EMBL" id="GAA0967071.1"/>
    </source>
</evidence>
<evidence type="ECO:0000313" key="3">
    <source>
        <dbReference type="Proteomes" id="UP001500665"/>
    </source>
</evidence>
<sequence>MTEPYAAPGIPVPPQPARPAGGRARWPLLGVAAGVLGIAATLVSDVHPLVEQGQGYTSEYLDDVPRMMAHISIVTGFAAVALLLVLAAAWRRRVEPRLPGSTAAHVVPHALTASAGALTLGYAWKGSLALYLPGGVEAGGFDAAGLYTMFVLNDFGSFIGWLGVVVAAGAIAWMGLRERTVSRWIGAISLLPVVVVAGAVCATGLPGFQGVIGPVWLTVASLGLAFGRSTIVRD</sequence>
<comment type="caution">
    <text evidence="2">The sequence shown here is derived from an EMBL/GenBank/DDBJ whole genome shotgun (WGS) entry which is preliminary data.</text>
</comment>
<reference evidence="3" key="1">
    <citation type="journal article" date="2019" name="Int. J. Syst. Evol. Microbiol.">
        <title>The Global Catalogue of Microorganisms (GCM) 10K type strain sequencing project: providing services to taxonomists for standard genome sequencing and annotation.</title>
        <authorList>
            <consortium name="The Broad Institute Genomics Platform"/>
            <consortium name="The Broad Institute Genome Sequencing Center for Infectious Disease"/>
            <person name="Wu L."/>
            <person name="Ma J."/>
        </authorList>
    </citation>
    <scope>NUCLEOTIDE SEQUENCE [LARGE SCALE GENOMIC DNA]</scope>
    <source>
        <strain evidence="3">JCM 10696</strain>
    </source>
</reference>
<evidence type="ECO:0000256" key="1">
    <source>
        <dbReference type="SAM" id="Phobius"/>
    </source>
</evidence>
<feature type="transmembrane region" description="Helical" evidence="1">
    <location>
        <begin position="183"/>
        <end position="205"/>
    </location>
</feature>
<protein>
    <recommendedName>
        <fullName evidence="4">DUF4386 family protein</fullName>
    </recommendedName>
</protein>
<keyword evidence="1" id="KW-0812">Transmembrane</keyword>
<keyword evidence="1" id="KW-0472">Membrane</keyword>
<evidence type="ECO:0008006" key="4">
    <source>
        <dbReference type="Google" id="ProtNLM"/>
    </source>
</evidence>
<name>A0ABP4CDQ8_9ACTN</name>